<evidence type="ECO:0000313" key="4">
    <source>
        <dbReference type="Proteomes" id="UP001518140"/>
    </source>
</evidence>
<dbReference type="GO" id="GO:0032259">
    <property type="term" value="P:methylation"/>
    <property type="evidence" value="ECO:0007669"/>
    <property type="project" value="UniProtKB-KW"/>
</dbReference>
<dbReference type="GO" id="GO:0008168">
    <property type="term" value="F:methyltransferase activity"/>
    <property type="evidence" value="ECO:0007669"/>
    <property type="project" value="UniProtKB-KW"/>
</dbReference>
<gene>
    <name evidence="3" type="ORF">G6048_25175</name>
</gene>
<evidence type="ECO:0000259" key="2">
    <source>
        <dbReference type="Pfam" id="PF21320"/>
    </source>
</evidence>
<dbReference type="Pfam" id="PF21320">
    <property type="entry name" value="WHD_Rv2258c"/>
    <property type="match status" value="1"/>
</dbReference>
<dbReference type="PANTHER" id="PTHR45128">
    <property type="entry name" value="METHYLTRANSFERASE TYPE 11"/>
    <property type="match status" value="1"/>
</dbReference>
<dbReference type="RefSeq" id="WP_165341859.1">
    <property type="nucleotide sequence ID" value="NZ_JAAKZX010000086.1"/>
</dbReference>
<dbReference type="InterPro" id="IPR029063">
    <property type="entry name" value="SAM-dependent_MTases_sf"/>
</dbReference>
<dbReference type="EMBL" id="JAAKZX010000086">
    <property type="protein sequence ID" value="NGO45295.1"/>
    <property type="molecule type" value="Genomic_DNA"/>
</dbReference>
<keyword evidence="3" id="KW-0489">Methyltransferase</keyword>
<dbReference type="InterPro" id="IPR025714">
    <property type="entry name" value="Methyltranfer_dom"/>
</dbReference>
<evidence type="ECO:0000313" key="3">
    <source>
        <dbReference type="EMBL" id="NGO45295.1"/>
    </source>
</evidence>
<organism evidence="3 4">
    <name type="scientific">Streptomyces ureilyticus</name>
    <dbReference type="NCBI Taxonomy" id="1775131"/>
    <lineage>
        <taxon>Bacteria</taxon>
        <taxon>Bacillati</taxon>
        <taxon>Actinomycetota</taxon>
        <taxon>Actinomycetes</taxon>
        <taxon>Kitasatosporales</taxon>
        <taxon>Streptomycetaceae</taxon>
        <taxon>Streptomyces</taxon>
    </lineage>
</organism>
<dbReference type="CDD" id="cd02440">
    <property type="entry name" value="AdoMet_MTases"/>
    <property type="match status" value="1"/>
</dbReference>
<dbReference type="InterPro" id="IPR048711">
    <property type="entry name" value="WHD_Rv2258c"/>
</dbReference>
<proteinExistence type="predicted"/>
<comment type="caution">
    <text evidence="3">The sequence shown here is derived from an EMBL/GenBank/DDBJ whole genome shotgun (WGS) entry which is preliminary data.</text>
</comment>
<evidence type="ECO:0000259" key="1">
    <source>
        <dbReference type="Pfam" id="PF13847"/>
    </source>
</evidence>
<dbReference type="InterPro" id="IPR036390">
    <property type="entry name" value="WH_DNA-bd_sf"/>
</dbReference>
<keyword evidence="4" id="KW-1185">Reference proteome</keyword>
<dbReference type="SUPFAM" id="SSF53335">
    <property type="entry name" value="S-adenosyl-L-methionine-dependent methyltransferases"/>
    <property type="match status" value="1"/>
</dbReference>
<protein>
    <submittedName>
        <fullName evidence="3">Methyltransferase domain-containing protein</fullName>
    </submittedName>
</protein>
<name>A0ABX0DTR6_9ACTN</name>
<dbReference type="Proteomes" id="UP001518140">
    <property type="component" value="Unassembled WGS sequence"/>
</dbReference>
<dbReference type="InterPro" id="IPR053173">
    <property type="entry name" value="SAM-binding_MTase"/>
</dbReference>
<feature type="domain" description="S-adenosylmethionine-dependent methyltransferase Rv2258c-like winged HTH" evidence="2">
    <location>
        <begin position="29"/>
        <end position="80"/>
    </location>
</feature>
<dbReference type="SUPFAM" id="SSF46785">
    <property type="entry name" value="Winged helix' DNA-binding domain"/>
    <property type="match status" value="1"/>
</dbReference>
<feature type="domain" description="Methyltransferase" evidence="1">
    <location>
        <begin position="186"/>
        <end position="298"/>
    </location>
</feature>
<accession>A0ABX0DTR6</accession>
<sequence>MTDAPAPTPNAERLAEEILTRMLSALEILTIEVGARRGLYEALAAHGPMTPRELSSSAGIHARYAREWLEQQAVAGILTVSGPATSAPDDDYGRRFSLPAEHRRVLLDRDDPCYMAAGPQFIASIATTLPEVLEAFGTGGGVPYERYGEGTREGIAGLNRPMFQPEMLRSWVAALPDVHRRLTDGSGARVLDLGCGLGWSTIALAHAFPRARLTGIDLDAASVEQARRNAAGAGLGDRIAFVNTDAAGAGLDGAVDLVTVFEALHDMADPIGALTSVRRLLTPSGAVLVADEQVSEDFTAPGPDLDRLNYAFSVLHCLPATRAEGAKVEAGTVLRPATVRAYADEAGYGSTEVLPVAHDLWRFYRLSP</sequence>
<keyword evidence="3" id="KW-0808">Transferase</keyword>
<reference evidence="3 4" key="1">
    <citation type="submission" date="2020-02" db="EMBL/GenBank/DDBJ databases">
        <title>Whole-genome analyses of novel actinobacteria.</title>
        <authorList>
            <person name="Sahin N."/>
            <person name="Tokatli A."/>
        </authorList>
    </citation>
    <scope>NUCLEOTIDE SEQUENCE [LARGE SCALE GENOMIC DNA]</scope>
    <source>
        <strain evidence="3 4">YC419</strain>
    </source>
</reference>
<dbReference type="Pfam" id="PF13847">
    <property type="entry name" value="Methyltransf_31"/>
    <property type="match status" value="1"/>
</dbReference>
<dbReference type="Gene3D" id="3.40.50.150">
    <property type="entry name" value="Vaccinia Virus protein VP39"/>
    <property type="match status" value="1"/>
</dbReference>